<dbReference type="EMBL" id="AP022870">
    <property type="protein sequence ID" value="BCB78306.1"/>
    <property type="molecule type" value="Genomic_DNA"/>
</dbReference>
<reference evidence="2 3" key="1">
    <citation type="submission" date="2020-03" db="EMBL/GenBank/DDBJ databases">
        <title>Whole genome shotgun sequence of Phytohabitans flavus NBRC 107702.</title>
        <authorList>
            <person name="Komaki H."/>
            <person name="Tamura T."/>
        </authorList>
    </citation>
    <scope>NUCLEOTIDE SEQUENCE [LARGE SCALE GENOMIC DNA]</scope>
    <source>
        <strain evidence="2 3">NBRC 107702</strain>
    </source>
</reference>
<feature type="compositionally biased region" description="Gly residues" evidence="1">
    <location>
        <begin position="24"/>
        <end position="39"/>
    </location>
</feature>
<protein>
    <submittedName>
        <fullName evidence="2">Uncharacterized protein</fullName>
    </submittedName>
</protein>
<feature type="region of interest" description="Disordered" evidence="1">
    <location>
        <begin position="1"/>
        <end position="65"/>
    </location>
</feature>
<organism evidence="2 3">
    <name type="scientific">Phytohabitans flavus</name>
    <dbReference type="NCBI Taxonomy" id="1076124"/>
    <lineage>
        <taxon>Bacteria</taxon>
        <taxon>Bacillati</taxon>
        <taxon>Actinomycetota</taxon>
        <taxon>Actinomycetes</taxon>
        <taxon>Micromonosporales</taxon>
        <taxon>Micromonosporaceae</taxon>
    </lineage>
</organism>
<gene>
    <name evidence="2" type="ORF">Pflav_047160</name>
</gene>
<dbReference type="AlphaFoldDB" id="A0A6F8XWU2"/>
<proteinExistence type="predicted"/>
<keyword evidence="3" id="KW-1185">Reference proteome</keyword>
<evidence type="ECO:0000313" key="3">
    <source>
        <dbReference type="Proteomes" id="UP000502508"/>
    </source>
</evidence>
<accession>A0A6F8XWU2</accession>
<dbReference type="Proteomes" id="UP000502508">
    <property type="component" value="Chromosome"/>
</dbReference>
<reference evidence="2 3" key="2">
    <citation type="submission" date="2020-03" db="EMBL/GenBank/DDBJ databases">
        <authorList>
            <person name="Ichikawa N."/>
            <person name="Kimura A."/>
            <person name="Kitahashi Y."/>
            <person name="Uohara A."/>
        </authorList>
    </citation>
    <scope>NUCLEOTIDE SEQUENCE [LARGE SCALE GENOMIC DNA]</scope>
    <source>
        <strain evidence="2 3">NBRC 107702</strain>
    </source>
</reference>
<sequence>MPSSATGQPTPDARTAPAVVDGGAEQGLGGGLDGGGGFFAGVASDVDEPDQRFDAGGGPDGDREPGDVYVRVAFFEWCQGFGDPADGAALAQHGLVGGRFQGQA</sequence>
<evidence type="ECO:0000313" key="2">
    <source>
        <dbReference type="EMBL" id="BCB78306.1"/>
    </source>
</evidence>
<dbReference type="KEGG" id="pfla:Pflav_047160"/>
<name>A0A6F8XWU2_9ACTN</name>
<evidence type="ECO:0000256" key="1">
    <source>
        <dbReference type="SAM" id="MobiDB-lite"/>
    </source>
</evidence>